<dbReference type="InterPro" id="IPR001466">
    <property type="entry name" value="Beta-lactam-related"/>
</dbReference>
<comment type="caution">
    <text evidence="2">The sequence shown here is derived from an EMBL/GenBank/DDBJ whole genome shotgun (WGS) entry which is preliminary data.</text>
</comment>
<evidence type="ECO:0000259" key="1">
    <source>
        <dbReference type="Pfam" id="PF00144"/>
    </source>
</evidence>
<accession>A0AAD4KM81</accession>
<protein>
    <submittedName>
        <fullName evidence="2">Beta-lactamase/transpeptidase-like protein</fullName>
    </submittedName>
</protein>
<dbReference type="Gene3D" id="3.40.710.10">
    <property type="entry name" value="DD-peptidase/beta-lactamase superfamily"/>
    <property type="match status" value="1"/>
</dbReference>
<dbReference type="InterPro" id="IPR050789">
    <property type="entry name" value="Diverse_Enzym_Activities"/>
</dbReference>
<organism evidence="2 3">
    <name type="scientific">Talaromyces proteolyticus</name>
    <dbReference type="NCBI Taxonomy" id="1131652"/>
    <lineage>
        <taxon>Eukaryota</taxon>
        <taxon>Fungi</taxon>
        <taxon>Dikarya</taxon>
        <taxon>Ascomycota</taxon>
        <taxon>Pezizomycotina</taxon>
        <taxon>Eurotiomycetes</taxon>
        <taxon>Eurotiomycetidae</taxon>
        <taxon>Eurotiales</taxon>
        <taxon>Trichocomaceae</taxon>
        <taxon>Talaromyces</taxon>
        <taxon>Talaromyces sect. Bacilispori</taxon>
    </lineage>
</organism>
<dbReference type="InterPro" id="IPR012338">
    <property type="entry name" value="Beta-lactam/transpept-like"/>
</dbReference>
<dbReference type="EMBL" id="JAJTJA010000008">
    <property type="protein sequence ID" value="KAH8695190.1"/>
    <property type="molecule type" value="Genomic_DNA"/>
</dbReference>
<keyword evidence="3" id="KW-1185">Reference proteome</keyword>
<dbReference type="SUPFAM" id="SSF56601">
    <property type="entry name" value="beta-lactamase/transpeptidase-like"/>
    <property type="match status" value="1"/>
</dbReference>
<dbReference type="Pfam" id="PF00144">
    <property type="entry name" value="Beta-lactamase"/>
    <property type="match status" value="1"/>
</dbReference>
<evidence type="ECO:0000313" key="2">
    <source>
        <dbReference type="EMBL" id="KAH8695190.1"/>
    </source>
</evidence>
<name>A0AAD4KM81_9EURO</name>
<dbReference type="AlphaFoldDB" id="A0AAD4KM81"/>
<gene>
    <name evidence="2" type="ORF">BGW36DRAFT_344419</name>
</gene>
<feature type="domain" description="Beta-lactamase-related" evidence="1">
    <location>
        <begin position="21"/>
        <end position="391"/>
    </location>
</feature>
<dbReference type="PANTHER" id="PTHR43283:SF3">
    <property type="entry name" value="BETA-LACTAMASE FAMILY PROTEIN (AFU_ORTHOLOGUE AFUA_5G07500)"/>
    <property type="match status" value="1"/>
</dbReference>
<dbReference type="Proteomes" id="UP001201262">
    <property type="component" value="Unassembled WGS sequence"/>
</dbReference>
<proteinExistence type="predicted"/>
<reference evidence="2" key="1">
    <citation type="submission" date="2021-12" db="EMBL/GenBank/DDBJ databases">
        <title>Convergent genome expansion in fungi linked to evolution of root-endophyte symbiosis.</title>
        <authorList>
            <consortium name="DOE Joint Genome Institute"/>
            <person name="Ke Y.-H."/>
            <person name="Bonito G."/>
            <person name="Liao H.-L."/>
            <person name="Looney B."/>
            <person name="Rojas-Flechas A."/>
            <person name="Nash J."/>
            <person name="Hameed K."/>
            <person name="Schadt C."/>
            <person name="Martin F."/>
            <person name="Crous P.W."/>
            <person name="Miettinen O."/>
            <person name="Magnuson J.K."/>
            <person name="Labbe J."/>
            <person name="Jacobson D."/>
            <person name="Doktycz M.J."/>
            <person name="Veneault-Fourrey C."/>
            <person name="Kuo A."/>
            <person name="Mondo S."/>
            <person name="Calhoun S."/>
            <person name="Riley R."/>
            <person name="Ohm R."/>
            <person name="LaButti K."/>
            <person name="Andreopoulos B."/>
            <person name="Pangilinan J."/>
            <person name="Nolan M."/>
            <person name="Tritt A."/>
            <person name="Clum A."/>
            <person name="Lipzen A."/>
            <person name="Daum C."/>
            <person name="Barry K."/>
            <person name="Grigoriev I.V."/>
            <person name="Vilgalys R."/>
        </authorList>
    </citation>
    <scope>NUCLEOTIDE SEQUENCE</scope>
    <source>
        <strain evidence="2">PMI_201</strain>
    </source>
</reference>
<dbReference type="RefSeq" id="XP_046070332.1">
    <property type="nucleotide sequence ID" value="XM_046213172.1"/>
</dbReference>
<dbReference type="GeneID" id="70243459"/>
<sequence length="413" mass="45740">MPFDVQVTSYLRNIIDKACEDQKSGIPGVTVVVIDKDGSELLAHSAGKRGTGSNDPMALDNVFWIASCTKMLVGVACMKLIEQGILQLDDGLQTESLCPELKSLKILRPDGTFEDKKRTITLRMLLTHTSGFGYTFFNDRLRQWSYPVGVDEFSGRIEDMKLPLLFQPGEGWEYGVGIDWAGVALERATGMTLNAYLQKHVFLPLGIKDMSMIPNHDMRRRLAYMNSRNPDGTLRARDHLLRAPLVVDLDNQAEIARVFNSGGAGMFARPQEYCKVLAVLLNDGTCPRTGIKLLRKETVDNMFSNQVPQFPNYSRQGIPAAKPDLTNPIPELYPVPGDPQQGWGLTFMLSNGGATGRSNGTVHWAGLPNLWWWADREKGVAGIICTQILPFADPKVLGLWGAIEAEIYKALGQ</sequence>
<dbReference type="PANTHER" id="PTHR43283">
    <property type="entry name" value="BETA-LACTAMASE-RELATED"/>
    <property type="match status" value="1"/>
</dbReference>
<evidence type="ECO:0000313" key="3">
    <source>
        <dbReference type="Proteomes" id="UP001201262"/>
    </source>
</evidence>